<dbReference type="CDD" id="cd07061">
    <property type="entry name" value="HP_HAP_like"/>
    <property type="match status" value="1"/>
</dbReference>
<name>A0A8H3DT19_9AGAM</name>
<organism evidence="3 4">
    <name type="scientific">Rhizoctonia solani</name>
    <dbReference type="NCBI Taxonomy" id="456999"/>
    <lineage>
        <taxon>Eukaryota</taxon>
        <taxon>Fungi</taxon>
        <taxon>Dikarya</taxon>
        <taxon>Basidiomycota</taxon>
        <taxon>Agaricomycotina</taxon>
        <taxon>Agaricomycetes</taxon>
        <taxon>Cantharellales</taxon>
        <taxon>Ceratobasidiaceae</taxon>
        <taxon>Rhizoctonia</taxon>
    </lineage>
</organism>
<evidence type="ECO:0000313" key="3">
    <source>
        <dbReference type="EMBL" id="CAE7096068.1"/>
    </source>
</evidence>
<dbReference type="Proteomes" id="UP000663827">
    <property type="component" value="Unassembled WGS sequence"/>
</dbReference>
<dbReference type="EMBL" id="CAJNJQ010000719">
    <property type="protein sequence ID" value="CAE7096068.1"/>
    <property type="molecule type" value="Genomic_DNA"/>
</dbReference>
<dbReference type="Gene3D" id="3.40.50.1240">
    <property type="entry name" value="Phosphoglycerate mutase-like"/>
    <property type="match status" value="1"/>
</dbReference>
<dbReference type="Pfam" id="PF00328">
    <property type="entry name" value="His_Phos_2"/>
    <property type="match status" value="1"/>
</dbReference>
<dbReference type="InterPro" id="IPR029033">
    <property type="entry name" value="His_PPase_superfam"/>
</dbReference>
<sequence>MGLLSDKEYVPAPPDLKLEQVHVYVRHGERTPVGIRMSEPPANIPAFWNACRTARRFKAAVMGENNATDALEILRLSERTDGYAQEGECLPGELTDTGRESTLHLGQELRKIYVERLGLLPDTLNSHQTAYFRSTNMPRTIESLQQVLHGLYPTSKILQGFAPHIRTRHPNTENLIGNTIGCGRLAELALAFNLASAKDNNPKLEKLDSKLSKYIGGNSIRIDGKPRLSGILDTIRAADAHGIRIPPEFKEPDIISALENAVCDEWFRGYKDQEFRRLAMGRLLAEMSGVMSALVNRTEAPKIRVLGCHDTTLAGLCQTLDVFNDRWPDFTASITFELFGESTAQPAPSTHTLGVFSRKPEVKHFVRMRYQNRSLPLPACAAPGDHLPGSPEFCTLAAFQEHVRKLTPDNWEKECMPKKSR</sequence>
<accession>A0A8H3DT19</accession>
<comment type="caution">
    <text evidence="3">The sequence shown here is derived from an EMBL/GenBank/DDBJ whole genome shotgun (WGS) entry which is preliminary data.</text>
</comment>
<evidence type="ECO:0000256" key="2">
    <source>
        <dbReference type="ARBA" id="ARBA00022801"/>
    </source>
</evidence>
<evidence type="ECO:0000256" key="1">
    <source>
        <dbReference type="ARBA" id="ARBA00005375"/>
    </source>
</evidence>
<protein>
    <recommendedName>
        <fullName evidence="5">Phosphoglycerate mutase-like protein</fullName>
    </recommendedName>
</protein>
<dbReference type="AlphaFoldDB" id="A0A8H3DT19"/>
<dbReference type="PANTHER" id="PTHR11567">
    <property type="entry name" value="ACID PHOSPHATASE-RELATED"/>
    <property type="match status" value="1"/>
</dbReference>
<dbReference type="InterPro" id="IPR050645">
    <property type="entry name" value="Histidine_acid_phosphatase"/>
</dbReference>
<evidence type="ECO:0008006" key="5">
    <source>
        <dbReference type="Google" id="ProtNLM"/>
    </source>
</evidence>
<reference evidence="3" key="1">
    <citation type="submission" date="2021-01" db="EMBL/GenBank/DDBJ databases">
        <authorList>
            <person name="Kaushik A."/>
        </authorList>
    </citation>
    <scope>NUCLEOTIDE SEQUENCE</scope>
    <source>
        <strain evidence="3">AG5</strain>
    </source>
</reference>
<evidence type="ECO:0000313" key="4">
    <source>
        <dbReference type="Proteomes" id="UP000663827"/>
    </source>
</evidence>
<dbReference type="PANTHER" id="PTHR11567:SF110">
    <property type="entry name" value="2-PHOSPHOXYLOSE PHOSPHATASE 1"/>
    <property type="match status" value="1"/>
</dbReference>
<gene>
    <name evidence="3" type="ORF">RDB_LOCUS36726</name>
</gene>
<proteinExistence type="inferred from homology"/>
<dbReference type="InterPro" id="IPR000560">
    <property type="entry name" value="His_Pase_clade-2"/>
</dbReference>
<keyword evidence="2" id="KW-0378">Hydrolase</keyword>
<dbReference type="GO" id="GO:0016791">
    <property type="term" value="F:phosphatase activity"/>
    <property type="evidence" value="ECO:0007669"/>
    <property type="project" value="TreeGrafter"/>
</dbReference>
<dbReference type="SUPFAM" id="SSF53254">
    <property type="entry name" value="Phosphoglycerate mutase-like"/>
    <property type="match status" value="1"/>
</dbReference>
<comment type="similarity">
    <text evidence="1">Belongs to the histidine acid phosphatase family.</text>
</comment>